<dbReference type="EMBL" id="OV170223">
    <property type="protein sequence ID" value="CAH0723043.1"/>
    <property type="molecule type" value="Genomic_DNA"/>
</dbReference>
<feature type="non-terminal residue" evidence="2">
    <location>
        <position position="70"/>
    </location>
</feature>
<keyword evidence="3" id="KW-1185">Reference proteome</keyword>
<feature type="region of interest" description="Disordered" evidence="1">
    <location>
        <begin position="1"/>
        <end position="70"/>
    </location>
</feature>
<proteinExistence type="predicted"/>
<gene>
    <name evidence="2" type="ORF">BINO364_LOCUS8918</name>
</gene>
<evidence type="ECO:0000313" key="3">
    <source>
        <dbReference type="Proteomes" id="UP000838878"/>
    </source>
</evidence>
<feature type="compositionally biased region" description="Polar residues" evidence="1">
    <location>
        <begin position="28"/>
        <end position="44"/>
    </location>
</feature>
<evidence type="ECO:0000313" key="2">
    <source>
        <dbReference type="EMBL" id="CAH0723043.1"/>
    </source>
</evidence>
<evidence type="ECO:0000256" key="1">
    <source>
        <dbReference type="SAM" id="MobiDB-lite"/>
    </source>
</evidence>
<organism evidence="2 3">
    <name type="scientific">Brenthis ino</name>
    <name type="common">lesser marbled fritillary</name>
    <dbReference type="NCBI Taxonomy" id="405034"/>
    <lineage>
        <taxon>Eukaryota</taxon>
        <taxon>Metazoa</taxon>
        <taxon>Ecdysozoa</taxon>
        <taxon>Arthropoda</taxon>
        <taxon>Hexapoda</taxon>
        <taxon>Insecta</taxon>
        <taxon>Pterygota</taxon>
        <taxon>Neoptera</taxon>
        <taxon>Endopterygota</taxon>
        <taxon>Lepidoptera</taxon>
        <taxon>Glossata</taxon>
        <taxon>Ditrysia</taxon>
        <taxon>Papilionoidea</taxon>
        <taxon>Nymphalidae</taxon>
        <taxon>Heliconiinae</taxon>
        <taxon>Argynnini</taxon>
        <taxon>Brenthis</taxon>
    </lineage>
</organism>
<dbReference type="Proteomes" id="UP000838878">
    <property type="component" value="Chromosome 3"/>
</dbReference>
<sequence>MFSFKNSNKPDRYHVVKPTMKRLEPNKQTKANNKNSCVTTVSSASPPPPPPAPPPRRPAAPPPRRAAPRH</sequence>
<reference evidence="2" key="1">
    <citation type="submission" date="2021-12" db="EMBL/GenBank/DDBJ databases">
        <authorList>
            <person name="Martin H S."/>
        </authorList>
    </citation>
    <scope>NUCLEOTIDE SEQUENCE</scope>
</reference>
<dbReference type="AlphaFoldDB" id="A0A8J9VIC0"/>
<protein>
    <submittedName>
        <fullName evidence="2">Uncharacterized protein</fullName>
    </submittedName>
</protein>
<name>A0A8J9VIC0_9NEOP</name>
<feature type="compositionally biased region" description="Pro residues" evidence="1">
    <location>
        <begin position="45"/>
        <end position="70"/>
    </location>
</feature>
<accession>A0A8J9VIC0</accession>